<evidence type="ECO:0000256" key="5">
    <source>
        <dbReference type="ARBA" id="ARBA00023159"/>
    </source>
</evidence>
<dbReference type="Pfam" id="PF06333">
    <property type="entry name" value="Med13_C"/>
    <property type="match status" value="1"/>
</dbReference>
<evidence type="ECO:0000256" key="8">
    <source>
        <dbReference type="RuleBase" id="RU364134"/>
    </source>
</evidence>
<keyword evidence="7 8" id="KW-0539">Nucleus</keyword>
<dbReference type="GO" id="GO:0016592">
    <property type="term" value="C:mediator complex"/>
    <property type="evidence" value="ECO:0007669"/>
    <property type="project" value="InterPro"/>
</dbReference>
<comment type="subunit">
    <text evidence="8">Component of the SRB8-11 complex, which itself associates with the Mediator complex.</text>
</comment>
<keyword evidence="5 8" id="KW-0010">Activator</keyword>
<accession>A0A9P8AC95</accession>
<dbReference type="OrthoDB" id="103819at2759"/>
<feature type="compositionally biased region" description="Polar residues" evidence="9">
    <location>
        <begin position="599"/>
        <end position="609"/>
    </location>
</feature>
<feature type="region of interest" description="Disordered" evidence="9">
    <location>
        <begin position="822"/>
        <end position="867"/>
    </location>
</feature>
<keyword evidence="3 8" id="KW-0678">Repressor</keyword>
<evidence type="ECO:0000256" key="1">
    <source>
        <dbReference type="ARBA" id="ARBA00004123"/>
    </source>
</evidence>
<dbReference type="RefSeq" id="XP_043012948.1">
    <property type="nucleotide sequence ID" value="XM_043148351.1"/>
</dbReference>
<dbReference type="Pfam" id="PF11597">
    <property type="entry name" value="Med13_N"/>
    <property type="match status" value="1"/>
</dbReference>
<gene>
    <name evidence="12" type="ORF">E1B28_003909</name>
</gene>
<comment type="similarity">
    <text evidence="2 8">Belongs to the Mediator complex subunit 13 family.</text>
</comment>
<dbReference type="KEGG" id="more:E1B28_003909"/>
<protein>
    <recommendedName>
        <fullName evidence="8">Mediator of RNA polymerase II transcription subunit 13</fullName>
    </recommendedName>
    <alternativeName>
        <fullName evidence="8">Mediator complex subunit 13</fullName>
    </alternativeName>
</protein>
<dbReference type="EMBL" id="CM032182">
    <property type="protein sequence ID" value="KAG7096478.1"/>
    <property type="molecule type" value="Genomic_DNA"/>
</dbReference>
<feature type="region of interest" description="Disordered" evidence="9">
    <location>
        <begin position="1196"/>
        <end position="1246"/>
    </location>
</feature>
<dbReference type="GO" id="GO:0003712">
    <property type="term" value="F:transcription coregulator activity"/>
    <property type="evidence" value="ECO:0007669"/>
    <property type="project" value="InterPro"/>
</dbReference>
<evidence type="ECO:0000256" key="3">
    <source>
        <dbReference type="ARBA" id="ARBA00022491"/>
    </source>
</evidence>
<evidence type="ECO:0000259" key="11">
    <source>
        <dbReference type="Pfam" id="PF11597"/>
    </source>
</evidence>
<feature type="region of interest" description="Disordered" evidence="9">
    <location>
        <begin position="623"/>
        <end position="680"/>
    </location>
</feature>
<feature type="compositionally biased region" description="Low complexity" evidence="9">
    <location>
        <begin position="727"/>
        <end position="740"/>
    </location>
</feature>
<feature type="region of interest" description="Disordered" evidence="9">
    <location>
        <begin position="588"/>
        <end position="609"/>
    </location>
</feature>
<feature type="compositionally biased region" description="Acidic residues" evidence="9">
    <location>
        <begin position="1211"/>
        <end position="1223"/>
    </location>
</feature>
<feature type="compositionally biased region" description="Pro residues" evidence="9">
    <location>
        <begin position="831"/>
        <end position="842"/>
    </location>
</feature>
<keyword evidence="6 8" id="KW-0804">Transcription</keyword>
<feature type="compositionally biased region" description="Basic and acidic residues" evidence="9">
    <location>
        <begin position="754"/>
        <end position="765"/>
    </location>
</feature>
<keyword evidence="13" id="KW-1185">Reference proteome</keyword>
<dbReference type="Proteomes" id="UP001049176">
    <property type="component" value="Chromosome 2"/>
</dbReference>
<comment type="caution">
    <text evidence="12">The sequence shown here is derived from an EMBL/GenBank/DDBJ whole genome shotgun (WGS) entry which is preliminary data.</text>
</comment>
<dbReference type="GeneID" id="66072985"/>
<comment type="function">
    <text evidence="8">Component of the SRB8-11 complex. The SRB8-11 complex is a regulatory module of the Mediator complex which is itself involved in regulation of basal and activated RNA polymerase II-dependent transcription. The SRB8-11 complex may be involved in the transcriptional repression of a subset of genes regulated by Mediator. It may inhibit the association of the Mediator complex with RNA polymerase II to form the holoenzyme complex.</text>
</comment>
<evidence type="ECO:0000256" key="4">
    <source>
        <dbReference type="ARBA" id="ARBA00023015"/>
    </source>
</evidence>
<evidence type="ECO:0000256" key="7">
    <source>
        <dbReference type="ARBA" id="ARBA00023242"/>
    </source>
</evidence>
<evidence type="ECO:0000313" key="13">
    <source>
        <dbReference type="Proteomes" id="UP001049176"/>
    </source>
</evidence>
<feature type="compositionally biased region" description="Pro residues" evidence="9">
    <location>
        <begin position="741"/>
        <end position="753"/>
    </location>
</feature>
<feature type="compositionally biased region" description="Polar residues" evidence="9">
    <location>
        <begin position="623"/>
        <end position="642"/>
    </location>
</feature>
<keyword evidence="4 8" id="KW-0805">Transcription regulation</keyword>
<dbReference type="InterPro" id="IPR021643">
    <property type="entry name" value="Mediator_Med13_N"/>
</dbReference>
<dbReference type="GO" id="GO:0006357">
    <property type="term" value="P:regulation of transcription by RNA polymerase II"/>
    <property type="evidence" value="ECO:0007669"/>
    <property type="project" value="InterPro"/>
</dbReference>
<feature type="region of interest" description="Disordered" evidence="9">
    <location>
        <begin position="724"/>
        <end position="775"/>
    </location>
</feature>
<dbReference type="InterPro" id="IPR009401">
    <property type="entry name" value="Med13_C"/>
</dbReference>
<comment type="subcellular location">
    <subcellularLocation>
        <location evidence="1 8">Nucleus</location>
    </subcellularLocation>
</comment>
<feature type="compositionally biased region" description="Low complexity" evidence="9">
    <location>
        <begin position="1230"/>
        <end position="1241"/>
    </location>
</feature>
<feature type="compositionally biased region" description="Low complexity" evidence="9">
    <location>
        <begin position="848"/>
        <end position="861"/>
    </location>
</feature>
<organism evidence="12 13">
    <name type="scientific">Marasmius oreades</name>
    <name type="common">fairy-ring Marasmius</name>
    <dbReference type="NCBI Taxonomy" id="181124"/>
    <lineage>
        <taxon>Eukaryota</taxon>
        <taxon>Fungi</taxon>
        <taxon>Dikarya</taxon>
        <taxon>Basidiomycota</taxon>
        <taxon>Agaricomycotina</taxon>
        <taxon>Agaricomycetes</taxon>
        <taxon>Agaricomycetidae</taxon>
        <taxon>Agaricales</taxon>
        <taxon>Marasmiineae</taxon>
        <taxon>Marasmiaceae</taxon>
        <taxon>Marasmius</taxon>
    </lineage>
</organism>
<feature type="domain" description="Mediator complex subunit Med13 N-terminal" evidence="11">
    <location>
        <begin position="17"/>
        <end position="334"/>
    </location>
</feature>
<dbReference type="PANTHER" id="PTHR24216:SF65">
    <property type="entry name" value="PAXILLIN-LIKE PROTEIN 1"/>
    <property type="match status" value="1"/>
</dbReference>
<sequence>MVLNIDSDGVLAAELEVPTIAYAVYTSTSTAVVHNLRSRLLQINAENGLHSSFIHTVQVTTTTASLYAFRILQAAGDVENVLKMLRDVPIDGVQLKEGPAILKPRYLYPCSEECSYLPEPCSNCLNPASTSSAPPPLPSSSASRLPRRPFRDVWAKFLDAVRERIIGDIVKCSTSTGRTINRLKNGFLLGQVPSKLSGTMTEWAAGWESRVKGRSLVYTHIHIHLSGERILIHPTLASTPFIPLTSLISRNHEPGESLQQGVPITLLPYATPAHFLSTYTGPTSALTKQFREVFQGCGISLDGKSTSYIIAWVPVENKNGEEKGLTVIYPAELCMGFAPTPGTIPMHSLAFRSSAVATSPSSAVPPSTTTASNSFAHLFSTAGPWTPFGRAVLPTIPTLPVPLQPSPTVVHVLPPGSNLSVYNSMGTPSPSAQQLGRETLTTGASYMPTPPTTSTHGAGLLPASATATHNHNRHHSLSPSVTIPFSPYPPSLHPAVHALSSSVAPLYASPFSVIPSDKQAVALSRAVYRSFLDRQHKQRDALNVPTVPTSLPKQPDIERLLMSAQGIGGYIDAIAKVREKERERLRLGGAKGSNPEAGGSTQNHTQSSQFGLVKTQAPILNQQPVPYPSITTTSSPVHLNSNSQSFPPPQQQLSQQQTFYPSPPEPPGSHTYVPSGVSPAQSITVKKEEDSEMIITSGNEDGPSHTNGVQLKDEERMIDDEDLFGASPPVVTEDVPVEPTTDPPDPVPPPPVVPKKEKSEPESGSHEWGVGLGDDRMDMDGSLGWGNMGSMGMDFDLDMGMGGGMDIKMDMDIFDFGTSSVAGPVRAGMRGPPPPPPPPPQTSAPQGTSSMITTRRSSTQSVTKRISFEDDITDDDYNWFDTHDSGSGSGANFMGGITGGATSVSTTGTLDAGATLFSSIHPSSAAFTMAHPSADSYGSPSTSAMHPPPVPLHAFGFTPSPGTPSNAWPSSHTHVAGTPSTPGIPPDMFPLSPPEEGGTGTGIGPMVGTPMSGGVGTPRTPTTTVNVGGGATATRWEAGWGVQLESPFNSPTRKPVSIRGGVDGEVMDEVDRRSSLFDAIPFAASHRVADGKYMYGKFMMHTPPLDSDLNDGSGYLVSTVRNEKEGDGEKVEGRTGLSPALKGLRMKYDTKTDPWIAVVTQLKVRGVKRKLPSTPGLRNISPRWVREWEDGWKELLPISPAPTSPDSGEDRSDDDDLDSDDEGFDNRTGSSSPVSEFSRPSTPVPHYVPKGPSLVSTQFHHALLLPLSSALRNGRGSHEETQISIVAGGLAAAAASVPTPVSPAAMMGAASEKSKSLEAAAEMVAKEVVENGLWGLAWRETLSFGKAAGGRKHFAYPSMTIDSIGSAGKAFDMGQQHVSVADVNVVKELLSGVKGLQGPLLLTNLFESGSFIDYAARMEKNLNTPPVLEPTNMPLTPSQSPTLAPLEPPLVSVGKGNTVIDILPSGLPFWEKLGLGPKHGEKNVTAFVLFEDHGEWRRHQAEVWLSNLATLYRSKNLGQLVPGTSSVCSKDGLVPLRFDSAFRKTLASFVASLSTPRSSFVFFIIIPTAAMSLSSPVLRQVSYAVKKAAKTYSEAQILFQFIPEELLLGNMDVSSPDDMGTHRLCCSVYDRVLQPVERAMSRRFFDHGLRVQNYFEEPAVTLSRSAGDNKVTFMNKAHTSLGVLDRHTLLHVAYQVSHCKKWLVAACVDQRGEAHDLGVWSLQTPDAENEDVFSEEMYIVNKVWDFAMQFAGRADVEWRIVFAKLGSLNPVELDAWTSHLATSLHSIPRRTPIHASVVSIDSSSPWIILPTSSKPTSFPPVLKTSMKPPPLNRFSSMPSKPSSKNGNIYVDGTMTTYALYHRFPLSSSVTPTLDSIGITCGVVVDDSLSSMRGEEPPHTESLLPLCSATLARISSRPSISPTVPWCSATSSRMFDIHLMYVAKSRGCTYSISHHSRISSAAPTPSGSDSTQIETNTPMMVNQNLLRDIVNSYHCLSFLSSSRMQLSDVSDVLPFHLGAVDAMSNALNVGKGSVDGYD</sequence>
<evidence type="ECO:0000259" key="10">
    <source>
        <dbReference type="Pfam" id="PF06333"/>
    </source>
</evidence>
<proteinExistence type="inferred from homology"/>
<reference evidence="12" key="1">
    <citation type="journal article" date="2021" name="Genome Biol. Evol.">
        <title>The assembled and annotated genome of the fairy-ring fungus Marasmius oreades.</title>
        <authorList>
            <person name="Hiltunen M."/>
            <person name="Ament-Velasquez S.L."/>
            <person name="Johannesson H."/>
        </authorList>
    </citation>
    <scope>NUCLEOTIDE SEQUENCE</scope>
    <source>
        <strain evidence="12">03SP1</strain>
    </source>
</reference>
<feature type="domain" description="Mediator complex subunit Med13 C-terminal" evidence="10">
    <location>
        <begin position="1657"/>
        <end position="2019"/>
    </location>
</feature>
<name>A0A9P8AC95_9AGAR</name>
<evidence type="ECO:0000256" key="6">
    <source>
        <dbReference type="ARBA" id="ARBA00023163"/>
    </source>
</evidence>
<evidence type="ECO:0000256" key="2">
    <source>
        <dbReference type="ARBA" id="ARBA00009354"/>
    </source>
</evidence>
<dbReference type="PANTHER" id="PTHR24216">
    <property type="entry name" value="PAXILLIN-RELATED"/>
    <property type="match status" value="1"/>
</dbReference>
<evidence type="ECO:0000256" key="9">
    <source>
        <dbReference type="SAM" id="MobiDB-lite"/>
    </source>
</evidence>
<evidence type="ECO:0000313" key="12">
    <source>
        <dbReference type="EMBL" id="KAG7096478.1"/>
    </source>
</evidence>